<dbReference type="InterPro" id="IPR013083">
    <property type="entry name" value="Znf_RING/FYVE/PHD"/>
</dbReference>
<sequence length="308" mass="34164">MAIQARLCQENLGFPLFGSQDVVESQNGCGGFGQFGLGIQQRAQLHRRQEQEQLYMQQLPYHHGPCFEGVPTSEGGVEKSLIERRVAQPQGVAMLIDRQSQEIQQFLRSQNERLGLVLQEQRRLQMQALLKRLESRAQALLFQKDHEMARASQKTAELEELLRKLEYESQAWQKIAQENEAVVASLKMVLEQQLRERASCGSNDGDGAEDAESYCCGADRDGTGTEEVQGQGYGAVTTGGVKGGWRRERMTTMTTTTTATACRACNSRAPCVLFLPCRHLCSCNACAPFLDRCPLCATAKEGTVEALL</sequence>
<dbReference type="PANTHER" id="PTHR42647:SF6">
    <property type="entry name" value="RING-TYPE DOMAIN-CONTAINING PROTEIN"/>
    <property type="match status" value="1"/>
</dbReference>
<accession>A0A059ANH6</accession>
<dbReference type="Gramene" id="KCW55532">
    <property type="protein sequence ID" value="KCW55532"/>
    <property type="gene ID" value="EUGRSUZ_I01419"/>
</dbReference>
<dbReference type="OMA" id="CCNSQKS"/>
<dbReference type="PANTHER" id="PTHR42647">
    <property type="entry name" value="SBP (S-RIBONUCLEASE BINDING PROTEIN) FAMILY PROTEIN"/>
    <property type="match status" value="1"/>
</dbReference>
<evidence type="ECO:0000256" key="3">
    <source>
        <dbReference type="ARBA" id="ARBA00022833"/>
    </source>
</evidence>
<dbReference type="Pfam" id="PF13920">
    <property type="entry name" value="zf-C3HC4_3"/>
    <property type="match status" value="1"/>
</dbReference>
<keyword evidence="1" id="KW-0479">Metal-binding</keyword>
<evidence type="ECO:0008006" key="6">
    <source>
        <dbReference type="Google" id="ProtNLM"/>
    </source>
</evidence>
<evidence type="ECO:0000313" key="5">
    <source>
        <dbReference type="EMBL" id="KCW55532.1"/>
    </source>
</evidence>
<organism evidence="5">
    <name type="scientific">Eucalyptus grandis</name>
    <name type="common">Flooded gum</name>
    <dbReference type="NCBI Taxonomy" id="71139"/>
    <lineage>
        <taxon>Eukaryota</taxon>
        <taxon>Viridiplantae</taxon>
        <taxon>Streptophyta</taxon>
        <taxon>Embryophyta</taxon>
        <taxon>Tracheophyta</taxon>
        <taxon>Spermatophyta</taxon>
        <taxon>Magnoliopsida</taxon>
        <taxon>eudicotyledons</taxon>
        <taxon>Gunneridae</taxon>
        <taxon>Pentapetalae</taxon>
        <taxon>rosids</taxon>
        <taxon>malvids</taxon>
        <taxon>Myrtales</taxon>
        <taxon>Myrtaceae</taxon>
        <taxon>Myrtoideae</taxon>
        <taxon>Eucalypteae</taxon>
        <taxon>Eucalyptus</taxon>
    </lineage>
</organism>
<evidence type="ECO:0000256" key="4">
    <source>
        <dbReference type="SAM" id="Coils"/>
    </source>
</evidence>
<dbReference type="GO" id="GO:0008270">
    <property type="term" value="F:zinc ion binding"/>
    <property type="evidence" value="ECO:0007669"/>
    <property type="project" value="UniProtKB-KW"/>
</dbReference>
<proteinExistence type="predicted"/>
<feature type="coiled-coil region" evidence="4">
    <location>
        <begin position="116"/>
        <end position="168"/>
    </location>
</feature>
<dbReference type="OrthoDB" id="1711136at2759"/>
<dbReference type="STRING" id="71139.A0A059ANH6"/>
<dbReference type="KEGG" id="egr:104418947"/>
<dbReference type="FunCoup" id="A0A059ANH6">
    <property type="interactions" value="455"/>
</dbReference>
<keyword evidence="3" id="KW-0862">Zinc</keyword>
<dbReference type="InParanoid" id="A0A059ANH6"/>
<evidence type="ECO:0000256" key="2">
    <source>
        <dbReference type="ARBA" id="ARBA00022771"/>
    </source>
</evidence>
<reference evidence="5" key="1">
    <citation type="submission" date="2013-07" db="EMBL/GenBank/DDBJ databases">
        <title>The genome of Eucalyptus grandis.</title>
        <authorList>
            <person name="Schmutz J."/>
            <person name="Hayes R."/>
            <person name="Myburg A."/>
            <person name="Tuskan G."/>
            <person name="Grattapaglia D."/>
            <person name="Rokhsar D.S."/>
        </authorList>
    </citation>
    <scope>NUCLEOTIDE SEQUENCE</scope>
    <source>
        <tissue evidence="5">Leaf extractions</tissue>
    </source>
</reference>
<dbReference type="GO" id="GO:0004842">
    <property type="term" value="F:ubiquitin-protein transferase activity"/>
    <property type="evidence" value="ECO:0000318"/>
    <property type="project" value="GO_Central"/>
</dbReference>
<protein>
    <recommendedName>
        <fullName evidence="6">RING-type domain-containing protein</fullName>
    </recommendedName>
</protein>
<dbReference type="EMBL" id="KK198761">
    <property type="protein sequence ID" value="KCW55532.1"/>
    <property type="molecule type" value="Genomic_DNA"/>
</dbReference>
<dbReference type="AlphaFoldDB" id="A0A059ANH6"/>
<name>A0A059ANH6_EUCGR</name>
<evidence type="ECO:0000256" key="1">
    <source>
        <dbReference type="ARBA" id="ARBA00022723"/>
    </source>
</evidence>
<dbReference type="eggNOG" id="KOG1100">
    <property type="taxonomic scope" value="Eukaryota"/>
</dbReference>
<dbReference type="Gene3D" id="3.30.40.10">
    <property type="entry name" value="Zinc/RING finger domain, C3HC4 (zinc finger)"/>
    <property type="match status" value="1"/>
</dbReference>
<gene>
    <name evidence="5" type="ORF">EUGRSUZ_I01419</name>
</gene>
<keyword evidence="2" id="KW-0863">Zinc-finger</keyword>
<keyword evidence="4" id="KW-0175">Coiled coil</keyword>